<evidence type="ECO:0000259" key="1">
    <source>
        <dbReference type="Pfam" id="PF08332"/>
    </source>
</evidence>
<dbReference type="Gene3D" id="3.10.450.50">
    <property type="match status" value="1"/>
</dbReference>
<gene>
    <name evidence="2" type="ORF">KUTeg_003315</name>
</gene>
<comment type="caution">
    <text evidence="2">The sequence shown here is derived from an EMBL/GenBank/DDBJ whole genome shotgun (WGS) entry which is preliminary data.</text>
</comment>
<keyword evidence="3" id="KW-1185">Reference proteome</keyword>
<dbReference type="EMBL" id="JARBDR010000214">
    <property type="protein sequence ID" value="KAJ8318224.1"/>
    <property type="molecule type" value="Genomic_DNA"/>
</dbReference>
<name>A0ABQ9FLU0_TEGGR</name>
<sequence length="172" mass="19412">MCNCCETVFMNSSSLSGTITLTELQINEASRTGSPNTPCRKQEIIKLTEQLIDAITGGDFEAYTKFVDPTMTCFEPEAMGNLIVGMDFHKFYFDHVLSKNNKPINTSILNPHVHLLGDDAACIAYIRLTQYIDRNGLPTTMQSEETRVWQRKDGKWQNIHFHRSGSPSAPHK</sequence>
<evidence type="ECO:0000313" key="2">
    <source>
        <dbReference type="EMBL" id="KAJ8318224.1"/>
    </source>
</evidence>
<dbReference type="InterPro" id="IPR032710">
    <property type="entry name" value="NTF2-like_dom_sf"/>
</dbReference>
<proteinExistence type="predicted"/>
<organism evidence="2 3">
    <name type="scientific">Tegillarca granosa</name>
    <name type="common">Malaysian cockle</name>
    <name type="synonym">Anadara granosa</name>
    <dbReference type="NCBI Taxonomy" id="220873"/>
    <lineage>
        <taxon>Eukaryota</taxon>
        <taxon>Metazoa</taxon>
        <taxon>Spiralia</taxon>
        <taxon>Lophotrochozoa</taxon>
        <taxon>Mollusca</taxon>
        <taxon>Bivalvia</taxon>
        <taxon>Autobranchia</taxon>
        <taxon>Pteriomorphia</taxon>
        <taxon>Arcoida</taxon>
        <taxon>Arcoidea</taxon>
        <taxon>Arcidae</taxon>
        <taxon>Tegillarca</taxon>
    </lineage>
</organism>
<accession>A0ABQ9FLU0</accession>
<dbReference type="Pfam" id="PF08332">
    <property type="entry name" value="CaMKII_AD"/>
    <property type="match status" value="1"/>
</dbReference>
<dbReference type="SUPFAM" id="SSF54427">
    <property type="entry name" value="NTF2-like"/>
    <property type="match status" value="1"/>
</dbReference>
<dbReference type="Proteomes" id="UP001217089">
    <property type="component" value="Unassembled WGS sequence"/>
</dbReference>
<feature type="domain" description="Calcium/calmodulin-dependent protein kinase II association-domain" evidence="1">
    <location>
        <begin position="40"/>
        <end position="167"/>
    </location>
</feature>
<protein>
    <recommendedName>
        <fullName evidence="1">Calcium/calmodulin-dependent protein kinase II association-domain domain-containing protein</fullName>
    </recommendedName>
</protein>
<reference evidence="2 3" key="1">
    <citation type="submission" date="2022-12" db="EMBL/GenBank/DDBJ databases">
        <title>Chromosome-level genome of Tegillarca granosa.</title>
        <authorList>
            <person name="Kim J."/>
        </authorList>
    </citation>
    <scope>NUCLEOTIDE SEQUENCE [LARGE SCALE GENOMIC DNA]</scope>
    <source>
        <strain evidence="2">Teg-2019</strain>
        <tissue evidence="2">Adductor muscle</tissue>
    </source>
</reference>
<evidence type="ECO:0000313" key="3">
    <source>
        <dbReference type="Proteomes" id="UP001217089"/>
    </source>
</evidence>
<dbReference type="InterPro" id="IPR013543">
    <property type="entry name" value="Ca/CaM-dep_prot_kinase-assoc"/>
</dbReference>